<proteinExistence type="predicted"/>
<evidence type="ECO:0000256" key="3">
    <source>
        <dbReference type="ARBA" id="ARBA00022692"/>
    </source>
</evidence>
<feature type="transmembrane region" description="Helical" evidence="9">
    <location>
        <begin position="67"/>
        <end position="84"/>
    </location>
</feature>
<keyword evidence="6 8" id="KW-0408">Iron</keyword>
<keyword evidence="7 9" id="KW-0472">Membrane</keyword>
<organism evidence="10">
    <name type="scientific">uncultured Desulfovibrio sp</name>
    <dbReference type="NCBI Taxonomy" id="167968"/>
    <lineage>
        <taxon>Bacteria</taxon>
        <taxon>Pseudomonadati</taxon>
        <taxon>Thermodesulfobacteriota</taxon>
        <taxon>Desulfovibrionia</taxon>
        <taxon>Desulfovibrionales</taxon>
        <taxon>Desulfovibrionaceae</taxon>
        <taxon>Desulfovibrio</taxon>
        <taxon>environmental samples</taxon>
    </lineage>
</organism>
<dbReference type="GO" id="GO:0046872">
    <property type="term" value="F:metal ion binding"/>
    <property type="evidence" value="ECO:0007669"/>
    <property type="project" value="UniProtKB-KW"/>
</dbReference>
<dbReference type="GO" id="GO:0016020">
    <property type="term" value="C:membrane"/>
    <property type="evidence" value="ECO:0007669"/>
    <property type="project" value="UniProtKB-SubCell"/>
</dbReference>
<evidence type="ECO:0000256" key="6">
    <source>
        <dbReference type="ARBA" id="ARBA00023004"/>
    </source>
</evidence>
<feature type="binding site" description="axial binding residue" evidence="8">
    <location>
        <position position="38"/>
    </location>
    <ligand>
        <name>heme b</name>
        <dbReference type="ChEBI" id="CHEBI:60344"/>
        <label>bD</label>
    </ligand>
    <ligandPart>
        <name>Fe</name>
        <dbReference type="ChEBI" id="CHEBI:18248"/>
    </ligandPart>
</feature>
<evidence type="ECO:0000256" key="5">
    <source>
        <dbReference type="ARBA" id="ARBA00022989"/>
    </source>
</evidence>
<dbReference type="RefSeq" id="WP_215647140.1">
    <property type="nucleotide sequence ID" value="NZ_LT598928.1"/>
</dbReference>
<keyword evidence="4 8" id="KW-0479">Metal-binding</keyword>
<dbReference type="PIRSF" id="PIRSF000177">
    <property type="entry name" value="Fumar_rd_cyt_b"/>
    <property type="match status" value="1"/>
</dbReference>
<feature type="binding site" description="axial binding residue" evidence="8">
    <location>
        <position position="129"/>
    </location>
    <ligand>
        <name>heme b</name>
        <dbReference type="ChEBI" id="CHEBI:60344"/>
        <label>bD</label>
    </ligand>
    <ligandPart>
        <name>Fe</name>
        <dbReference type="ChEBI" id="CHEBI:18248"/>
    </ligandPart>
</feature>
<evidence type="ECO:0000256" key="4">
    <source>
        <dbReference type="ARBA" id="ARBA00022723"/>
    </source>
</evidence>
<dbReference type="EMBL" id="FLUP01000001">
    <property type="protein sequence ID" value="SBV95534.1"/>
    <property type="molecule type" value="Genomic_DNA"/>
</dbReference>
<dbReference type="InterPro" id="IPR004224">
    <property type="entry name" value="Fum_red_B_TM"/>
</dbReference>
<evidence type="ECO:0000256" key="1">
    <source>
        <dbReference type="ARBA" id="ARBA00004370"/>
    </source>
</evidence>
<dbReference type="GO" id="GO:0006099">
    <property type="term" value="P:tricarboxylic acid cycle"/>
    <property type="evidence" value="ECO:0007669"/>
    <property type="project" value="InterPro"/>
</dbReference>
<dbReference type="AlphaFoldDB" id="A0A212J7W8"/>
<keyword evidence="5 9" id="KW-1133">Transmembrane helix</keyword>
<name>A0A212J7W8_9BACT</name>
<reference evidence="10" key="1">
    <citation type="submission" date="2016-04" db="EMBL/GenBank/DDBJ databases">
        <authorList>
            <person name="Evans L.H."/>
            <person name="Alamgir A."/>
            <person name="Owens N."/>
            <person name="Weber N.D."/>
            <person name="Virtaneva K."/>
            <person name="Barbian K."/>
            <person name="Babar A."/>
            <person name="Rosenke K."/>
        </authorList>
    </citation>
    <scope>NUCLEOTIDE SEQUENCE</scope>
    <source>
        <strain evidence="10">92-2</strain>
    </source>
</reference>
<feature type="transmembrane region" description="Helical" evidence="9">
    <location>
        <begin position="110"/>
        <end position="133"/>
    </location>
</feature>
<comment type="subcellular location">
    <subcellularLocation>
        <location evidence="1">Membrane</location>
    </subcellularLocation>
</comment>
<protein>
    <submittedName>
        <fullName evidence="10">Fumarate reductase respiratory complex</fullName>
    </submittedName>
</protein>
<evidence type="ECO:0000256" key="9">
    <source>
        <dbReference type="SAM" id="Phobius"/>
    </source>
</evidence>
<sequence length="216" mass="24282">MSQVLYNAGESPHIRSESRLDFFQAISGVLLIAFLWAHLLMVGSVIISPSAMNALGWFLETTYMAQIGGPIIFVLMVAHFLIAARKMPFAAGEWGLFWNHAVRLRHKDTWMWIVQVATALVILIMGSIHMYTILTHLPIDAATSAARVRGGWLPFYLVLLPLAELHVGIGFYRLGVKYGFITRSTRSRWQRGEYMMMGGFVAIGLMTLLRLWLLAG</sequence>
<feature type="transmembrane region" description="Helical" evidence="9">
    <location>
        <begin position="153"/>
        <end position="174"/>
    </location>
</feature>
<feature type="binding site" description="axial binding residue" evidence="8">
    <location>
        <position position="79"/>
    </location>
    <ligand>
        <name>heme b</name>
        <dbReference type="ChEBI" id="CHEBI:60344"/>
        <label>bD</label>
    </ligand>
    <ligandPart>
        <name>Fe</name>
        <dbReference type="ChEBI" id="CHEBI:18248"/>
    </ligandPart>
</feature>
<keyword evidence="3 9" id="KW-0812">Transmembrane</keyword>
<dbReference type="Gene3D" id="1.20.1300.10">
    <property type="entry name" value="Fumarate reductase/succinate dehydrogenase, transmembrane subunit"/>
    <property type="match status" value="1"/>
</dbReference>
<accession>A0A212J7W8</accession>
<dbReference type="InterPro" id="IPR000701">
    <property type="entry name" value="SuccDH_FuR_B_TM-su"/>
</dbReference>
<evidence type="ECO:0000313" key="10">
    <source>
        <dbReference type="EMBL" id="SBV95534.1"/>
    </source>
</evidence>
<dbReference type="SUPFAM" id="SSF81343">
    <property type="entry name" value="Fumarate reductase respiratory complex transmembrane subunits"/>
    <property type="match status" value="1"/>
</dbReference>
<feature type="transmembrane region" description="Helical" evidence="9">
    <location>
        <begin position="194"/>
        <end position="213"/>
    </location>
</feature>
<dbReference type="Pfam" id="PF01127">
    <property type="entry name" value="Sdh_cyt"/>
    <property type="match status" value="1"/>
</dbReference>
<dbReference type="InterPro" id="IPR034804">
    <property type="entry name" value="SQR/QFR_C/D"/>
</dbReference>
<feature type="binding site" description="axial binding residue" evidence="8">
    <location>
        <position position="166"/>
    </location>
    <ligand>
        <name>heme b</name>
        <dbReference type="ChEBI" id="CHEBI:60344"/>
        <label>bD</label>
    </ligand>
    <ligandPart>
        <name>Fe</name>
        <dbReference type="ChEBI" id="CHEBI:18248"/>
    </ligandPart>
</feature>
<evidence type="ECO:0000256" key="2">
    <source>
        <dbReference type="ARBA" id="ARBA00022617"/>
    </source>
</evidence>
<evidence type="ECO:0000256" key="7">
    <source>
        <dbReference type="ARBA" id="ARBA00023136"/>
    </source>
</evidence>
<evidence type="ECO:0000256" key="8">
    <source>
        <dbReference type="PIRSR" id="PIRSR000177-1"/>
    </source>
</evidence>
<keyword evidence="2 8" id="KW-0349">Heme</keyword>
<gene>
    <name evidence="10" type="ORF">KM92DES2_10676</name>
</gene>
<feature type="transmembrane region" description="Helical" evidence="9">
    <location>
        <begin position="22"/>
        <end position="47"/>
    </location>
</feature>